<accession>A0A060NVK3</accession>
<organism evidence="1 2">
    <name type="scientific">Serpentinimonas maccroryi</name>
    <dbReference type="NCBI Taxonomy" id="1458426"/>
    <lineage>
        <taxon>Bacteria</taxon>
        <taxon>Pseudomonadati</taxon>
        <taxon>Pseudomonadota</taxon>
        <taxon>Betaproteobacteria</taxon>
        <taxon>Burkholderiales</taxon>
        <taxon>Comamonadaceae</taxon>
        <taxon>Serpentinimonas</taxon>
    </lineage>
</organism>
<dbReference type="HOGENOM" id="CLU_067025_0_0_4"/>
<proteinExistence type="predicted"/>
<dbReference type="KEGG" id="cbab:SMCB_0691"/>
<gene>
    <name evidence="1" type="ORF">SMCB_0691</name>
</gene>
<evidence type="ECO:0008006" key="3">
    <source>
        <dbReference type="Google" id="ProtNLM"/>
    </source>
</evidence>
<evidence type="ECO:0000313" key="1">
    <source>
        <dbReference type="EMBL" id="BAO82919.1"/>
    </source>
</evidence>
<dbReference type="EMBL" id="AP014569">
    <property type="protein sequence ID" value="BAO82919.1"/>
    <property type="molecule type" value="Genomic_DNA"/>
</dbReference>
<evidence type="ECO:0000313" key="2">
    <source>
        <dbReference type="Proteomes" id="UP000066014"/>
    </source>
</evidence>
<dbReference type="RefSeq" id="WP_045535076.1">
    <property type="nucleotide sequence ID" value="NZ_AP014569.1"/>
</dbReference>
<dbReference type="OrthoDB" id="6388191at2"/>
<name>A0A060NVK3_9BURK</name>
<dbReference type="Pfam" id="PF03864">
    <property type="entry name" value="Phage_cap_E"/>
    <property type="match status" value="1"/>
</dbReference>
<sequence length="340" mass="37448">MLNPFETPGFSMASLTVALNLLPNRYGRLEQLNLFPAKPVRTRQIIVEEYAGRLNLLPTRAPGSPGTVGERGKRKLRSFVIPHIPHDDVVLPEEVQGLRAFGSETEMEAIGGVMARHLETMRNKHAITLEHLRMGALKGKILDADGSDLVDLFDEFDITAQSVPFEFSTAADNGQLKSACLELLGLMEDGLTGEFSSGVHVLCSTEFFRALTTHKEVKTAYQNWQQGAVLINDMRSGFSYSGITFEEYRGQASFVQADGTLGTRRFIAAGEAHAFPVGTVDTFATYFAPADFNETVNTIGQPLYAKQEPRKFERGTDLHTQSNPLPMCHRPGVLIKLTSA</sequence>
<dbReference type="AlphaFoldDB" id="A0A060NVK3"/>
<protein>
    <recommendedName>
        <fullName evidence="3">Major capsid protein E</fullName>
    </recommendedName>
</protein>
<dbReference type="Proteomes" id="UP000066014">
    <property type="component" value="Chromosome"/>
</dbReference>
<keyword evidence="2" id="KW-1185">Reference proteome</keyword>
<dbReference type="STRING" id="1458426.SMCB_0691"/>
<dbReference type="InterPro" id="IPR005564">
    <property type="entry name" value="Major_capsid_GpE"/>
</dbReference>
<reference evidence="1 2" key="1">
    <citation type="journal article" date="2014" name="Nat. Commun.">
        <title>Physiological and genomic features of highly alkaliphilic hydrogen-utilizing Betaproteobacteria from a continental serpentinizing site.</title>
        <authorList>
            <person name="Suzuki S."/>
            <person name="Kuenen J.G."/>
            <person name="Schipper K."/>
            <person name="van der Velde S."/>
            <person name="Ishii S."/>
            <person name="Wu A."/>
            <person name="Sorokin D.Y."/>
            <person name="Tenney A."/>
            <person name="Meng X.Y."/>
            <person name="Morrill P.L."/>
            <person name="Kamagata Y."/>
            <person name="Muyzer G."/>
            <person name="Nealson K.H."/>
        </authorList>
    </citation>
    <scope>NUCLEOTIDE SEQUENCE [LARGE SCALE GENOMIC DNA]</scope>
    <source>
        <strain evidence="1 2">B1</strain>
    </source>
</reference>